<dbReference type="AlphaFoldDB" id="A0A1A3PAC4"/>
<name>A0A1A3PAC4_MYCAS</name>
<proteinExistence type="predicted"/>
<protein>
    <submittedName>
        <fullName evidence="1">Cyanoglobin</fullName>
    </submittedName>
</protein>
<dbReference type="GO" id="GO:0020037">
    <property type="term" value="F:heme binding"/>
    <property type="evidence" value="ECO:0007669"/>
    <property type="project" value="InterPro"/>
</dbReference>
<organism evidence="1 2">
    <name type="scientific">Mycobacterium asiaticum</name>
    <dbReference type="NCBI Taxonomy" id="1790"/>
    <lineage>
        <taxon>Bacteria</taxon>
        <taxon>Bacillati</taxon>
        <taxon>Actinomycetota</taxon>
        <taxon>Actinomycetes</taxon>
        <taxon>Mycobacteriales</taxon>
        <taxon>Mycobacteriaceae</taxon>
        <taxon>Mycobacterium</taxon>
    </lineage>
</organism>
<evidence type="ECO:0000313" key="2">
    <source>
        <dbReference type="Proteomes" id="UP000093928"/>
    </source>
</evidence>
<dbReference type="Proteomes" id="UP000093928">
    <property type="component" value="Unassembled WGS sequence"/>
</dbReference>
<evidence type="ECO:0000313" key="1">
    <source>
        <dbReference type="EMBL" id="OBK30645.1"/>
    </source>
</evidence>
<dbReference type="EMBL" id="LZLS01000023">
    <property type="protein sequence ID" value="OBK30645.1"/>
    <property type="molecule type" value="Genomic_DNA"/>
</dbReference>
<comment type="caution">
    <text evidence="1">The sequence shown here is derived from an EMBL/GenBank/DDBJ whole genome shotgun (WGS) entry which is preliminary data.</text>
</comment>
<dbReference type="OrthoDB" id="25954at2"/>
<accession>A0A1A3PAC4</accession>
<dbReference type="InterPro" id="IPR012292">
    <property type="entry name" value="Globin/Proto"/>
</dbReference>
<gene>
    <name evidence="1" type="ORF">A5634_15215</name>
</gene>
<reference evidence="1 2" key="1">
    <citation type="submission" date="2016-06" db="EMBL/GenBank/DDBJ databases">
        <authorList>
            <person name="Kjaerup R.B."/>
            <person name="Dalgaard T.S."/>
            <person name="Juul-Madsen H.R."/>
        </authorList>
    </citation>
    <scope>NUCLEOTIDE SEQUENCE [LARGE SCALE GENOMIC DNA]</scope>
    <source>
        <strain evidence="1 2">1165133.8</strain>
    </source>
</reference>
<dbReference type="InterPro" id="IPR009050">
    <property type="entry name" value="Globin-like_sf"/>
</dbReference>
<dbReference type="SUPFAM" id="SSF46458">
    <property type="entry name" value="Globin-like"/>
    <property type="match status" value="1"/>
</dbReference>
<sequence>MSRPCADLADREDIAALLQHFYGMALQDEVLYQPFSDLRAAGLDGHIPTMCDFWETVLFRAGRYRGSALTVHRALHDRTPLAGRHFVRWVTLWHAAVDDMFDGPVARHAKVQAGRIAWSMHRRLCGADAQAPELDALLVR</sequence>
<dbReference type="CDD" id="cd08916">
    <property type="entry name" value="TrHb3_P"/>
    <property type="match status" value="1"/>
</dbReference>
<dbReference type="GO" id="GO:0019825">
    <property type="term" value="F:oxygen binding"/>
    <property type="evidence" value="ECO:0007669"/>
    <property type="project" value="InterPro"/>
</dbReference>
<dbReference type="Gene3D" id="1.10.490.10">
    <property type="entry name" value="Globins"/>
    <property type="match status" value="1"/>
</dbReference>